<evidence type="ECO:0000313" key="13">
    <source>
        <dbReference type="Ensembl" id="ENSOANP00000027507.2"/>
    </source>
</evidence>
<evidence type="ECO:0000256" key="11">
    <source>
        <dbReference type="SAM" id="MobiDB-lite"/>
    </source>
</evidence>
<feature type="compositionally biased region" description="Polar residues" evidence="11">
    <location>
        <begin position="297"/>
        <end position="309"/>
    </location>
</feature>
<feature type="compositionally biased region" description="Basic residues" evidence="11">
    <location>
        <begin position="26"/>
        <end position="44"/>
    </location>
</feature>
<feature type="compositionally biased region" description="Basic and acidic residues" evidence="11">
    <location>
        <begin position="45"/>
        <end position="56"/>
    </location>
</feature>
<keyword evidence="3" id="KW-0804">Transcription</keyword>
<accession>F6SU44</accession>
<dbReference type="FunFam" id="2.60.40.4370:FF:000001">
    <property type="entry name" value="general transcription factor 3C polypeptide 6"/>
    <property type="match status" value="1"/>
</dbReference>
<gene>
    <name evidence="13" type="primary">GTF3C6</name>
</gene>
<name>F6SU44_ORNAN</name>
<comment type="similarity">
    <text evidence="6">Belongs to the TFIIIC subunit 6 family.</text>
</comment>
<evidence type="ECO:0000259" key="12">
    <source>
        <dbReference type="Pfam" id="PF10419"/>
    </source>
</evidence>
<comment type="subunit">
    <text evidence="7">Part of the TFIIIC subcomplex TFIIIC2, consisting of six subunits, GTF3C1, GTF3C2, GTF3C3, GTF3C4, GTF3C5 and GTF3C6. Interacts with GTF3C4 and GTF3C5.</text>
</comment>
<dbReference type="Ensembl" id="ENSOANT00000031307.3">
    <property type="protein sequence ID" value="ENSOANP00000027507.2"/>
    <property type="gene ID" value="ENSOANG00000021602.3"/>
</dbReference>
<evidence type="ECO:0000256" key="1">
    <source>
        <dbReference type="ARBA" id="ARBA00004123"/>
    </source>
</evidence>
<dbReference type="InterPro" id="IPR019481">
    <property type="entry name" value="TFIIIC_triple_barrel"/>
</dbReference>
<evidence type="ECO:0000256" key="5">
    <source>
        <dbReference type="ARBA" id="ARBA00057927"/>
    </source>
</evidence>
<dbReference type="GO" id="GO:0003677">
    <property type="term" value="F:DNA binding"/>
    <property type="evidence" value="ECO:0007669"/>
    <property type="project" value="UniProtKB-KW"/>
</dbReference>
<evidence type="ECO:0000256" key="4">
    <source>
        <dbReference type="ARBA" id="ARBA00023242"/>
    </source>
</evidence>
<keyword evidence="2" id="KW-0238">DNA-binding</keyword>
<dbReference type="Bgee" id="ENSOANG00000021602">
    <property type="expression patterns" value="Expressed in endometrium and 7 other cell types or tissues"/>
</dbReference>
<evidence type="ECO:0000256" key="9">
    <source>
        <dbReference type="ARBA" id="ARBA00078626"/>
    </source>
</evidence>
<evidence type="ECO:0000256" key="7">
    <source>
        <dbReference type="ARBA" id="ARBA00065088"/>
    </source>
</evidence>
<feature type="compositionally biased region" description="Acidic residues" evidence="11">
    <location>
        <begin position="120"/>
        <end position="129"/>
    </location>
</feature>
<feature type="region of interest" description="Disordered" evidence="11">
    <location>
        <begin position="269"/>
        <end position="317"/>
    </location>
</feature>
<evidence type="ECO:0000313" key="14">
    <source>
        <dbReference type="Proteomes" id="UP000002279"/>
    </source>
</evidence>
<dbReference type="GO" id="GO:0000127">
    <property type="term" value="C:transcription factor TFIIIC complex"/>
    <property type="evidence" value="ECO:0000318"/>
    <property type="project" value="GO_Central"/>
</dbReference>
<dbReference type="GeneTree" id="ENSGT00390000000510"/>
<sequence>MVALGGGVSCVQSTVLCVGREQRCPRAPRRPLPRRRGPHNGRRGGLKEGPHRKEAGARAQPRPQGHVVTSDAAHVRRAEEDEGGRGAMAASAASAAGQAGPGLATTDPDNHHHHHHHDDNDDDDEEEEEQLVMVELSGIIDSDFLTKCEKNCKILGIDTERPILQVDRYVFAGEYEDTLGTCVMFEENAEQVDSEGNRKTQLKYKCHTMKKLSMTRTLLTDKKEGEESIGGVEWLRIKDSDFSYRPKMICNFVQQKEDDEIAVQAQDKPLELGEEENVTNKNSGLNYELGKHDSGSLLESPSSETSVGTQDPKIIPM</sequence>
<protein>
    <recommendedName>
        <fullName evidence="8">General transcription factor 3C polypeptide 6</fullName>
    </recommendedName>
    <alternativeName>
        <fullName evidence="10">Transcription factor IIIC 35 kDa subunit</fullName>
    </alternativeName>
    <alternativeName>
        <fullName evidence="9">Transcription factor IIIC subunit 6</fullName>
    </alternativeName>
</protein>
<reference evidence="13" key="1">
    <citation type="submission" date="2025-08" db="UniProtKB">
        <authorList>
            <consortium name="Ensembl"/>
        </authorList>
    </citation>
    <scope>IDENTIFICATION</scope>
    <source>
        <strain evidence="13">Glennie</strain>
    </source>
</reference>
<comment type="function">
    <text evidence="5">Involved in RNA polymerase III-mediated transcription. Integral, tightly associated component of the DNA-binding TFIIIC2 subcomplex that directly binds tRNA and virus-associated RNA promoters.</text>
</comment>
<dbReference type="Proteomes" id="UP000002279">
    <property type="component" value="Unplaced"/>
</dbReference>
<feature type="region of interest" description="Disordered" evidence="11">
    <location>
        <begin position="25"/>
        <end position="129"/>
    </location>
</feature>
<feature type="domain" description="Transcription factor TFIIIC triple barrel" evidence="12">
    <location>
        <begin position="125"/>
        <end position="219"/>
    </location>
</feature>
<comment type="subcellular location">
    <subcellularLocation>
        <location evidence="1">Nucleus</location>
    </subcellularLocation>
</comment>
<dbReference type="PANTHER" id="PTHR21860">
    <property type="entry name" value="TRANSCRIPTION INITIATION FACTOR IIIC TFIIIC , POLYPEPTIDE 6-RELATED"/>
    <property type="match status" value="1"/>
</dbReference>
<dbReference type="GO" id="GO:0006383">
    <property type="term" value="P:transcription by RNA polymerase III"/>
    <property type="evidence" value="ECO:0000318"/>
    <property type="project" value="GO_Central"/>
</dbReference>
<feature type="compositionally biased region" description="Low complexity" evidence="11">
    <location>
        <begin position="87"/>
        <end position="104"/>
    </location>
</feature>
<proteinExistence type="inferred from homology"/>
<dbReference type="FunCoup" id="F6SU44">
    <property type="interactions" value="599"/>
</dbReference>
<keyword evidence="14" id="KW-1185">Reference proteome</keyword>
<dbReference type="GO" id="GO:0005634">
    <property type="term" value="C:nucleus"/>
    <property type="evidence" value="ECO:0007669"/>
    <property type="project" value="UniProtKB-SubCell"/>
</dbReference>
<dbReference type="InterPro" id="IPR042771">
    <property type="entry name" value="GTF3C6-like"/>
</dbReference>
<evidence type="ECO:0000256" key="3">
    <source>
        <dbReference type="ARBA" id="ARBA00023163"/>
    </source>
</evidence>
<dbReference type="STRING" id="9258.ENSOANP00000027507"/>
<dbReference type="eggNOG" id="ENOG502RYMW">
    <property type="taxonomic scope" value="Eukaryota"/>
</dbReference>
<dbReference type="Gene3D" id="2.60.40.4370">
    <property type="match status" value="1"/>
</dbReference>
<evidence type="ECO:0000256" key="10">
    <source>
        <dbReference type="ARBA" id="ARBA00079095"/>
    </source>
</evidence>
<evidence type="ECO:0000256" key="2">
    <source>
        <dbReference type="ARBA" id="ARBA00023125"/>
    </source>
</evidence>
<evidence type="ECO:0000256" key="6">
    <source>
        <dbReference type="ARBA" id="ARBA00061245"/>
    </source>
</evidence>
<dbReference type="Pfam" id="PF10419">
    <property type="entry name" value="TFIIIC_sub6"/>
    <property type="match status" value="1"/>
</dbReference>
<evidence type="ECO:0000256" key="8">
    <source>
        <dbReference type="ARBA" id="ARBA00069552"/>
    </source>
</evidence>
<keyword evidence="4" id="KW-0539">Nucleus</keyword>
<dbReference type="InParanoid" id="F6SU44"/>
<reference evidence="13" key="2">
    <citation type="submission" date="2025-09" db="UniProtKB">
        <authorList>
            <consortium name="Ensembl"/>
        </authorList>
    </citation>
    <scope>IDENTIFICATION</scope>
    <source>
        <strain evidence="13">Glennie</strain>
    </source>
</reference>
<organism evidence="13 14">
    <name type="scientific">Ornithorhynchus anatinus</name>
    <name type="common">Duckbill platypus</name>
    <dbReference type="NCBI Taxonomy" id="9258"/>
    <lineage>
        <taxon>Eukaryota</taxon>
        <taxon>Metazoa</taxon>
        <taxon>Chordata</taxon>
        <taxon>Craniata</taxon>
        <taxon>Vertebrata</taxon>
        <taxon>Euteleostomi</taxon>
        <taxon>Mammalia</taxon>
        <taxon>Monotremata</taxon>
        <taxon>Ornithorhynchidae</taxon>
        <taxon>Ornithorhynchus</taxon>
    </lineage>
</organism>
<dbReference type="AlphaFoldDB" id="F6SU44"/>
<dbReference type="PANTHER" id="PTHR21860:SF2">
    <property type="entry name" value="GENERAL TRANSCRIPTION FACTOR 3C POLYPEPTIDE 6"/>
    <property type="match status" value="1"/>
</dbReference>